<reference evidence="2 3" key="1">
    <citation type="submission" date="2018-04" db="EMBL/GenBank/DDBJ databases">
        <authorList>
            <person name="Go L.Y."/>
            <person name="Mitchell J.A."/>
        </authorList>
    </citation>
    <scope>NUCLEOTIDE SEQUENCE [LARGE SCALE GENOMIC DNA]</scope>
</reference>
<name>A0A2Z4QE47_9CAUD</name>
<feature type="compositionally biased region" description="Acidic residues" evidence="1">
    <location>
        <begin position="48"/>
        <end position="60"/>
    </location>
</feature>
<evidence type="ECO:0000313" key="3">
    <source>
        <dbReference type="Proteomes" id="UP000251795"/>
    </source>
</evidence>
<feature type="compositionally biased region" description="Basic and acidic residues" evidence="1">
    <location>
        <begin position="61"/>
        <end position="79"/>
    </location>
</feature>
<dbReference type="Proteomes" id="UP000251795">
    <property type="component" value="Segment"/>
</dbReference>
<gene>
    <name evidence="2" type="ORF">Alexandra_261</name>
</gene>
<sequence>MHHYTREELEAMNCIELDQIANERELLEDKDEDDDLPDELLIGMILDDQNEQQLADEEAEDKQRAEDDRDPRINRRDGQDGSDDYC</sequence>
<proteinExistence type="predicted"/>
<protein>
    <submittedName>
        <fullName evidence="2">Uncharacterized protein</fullName>
    </submittedName>
</protein>
<dbReference type="EMBL" id="MH248138">
    <property type="protein sequence ID" value="AWY08518.1"/>
    <property type="molecule type" value="Genomic_DNA"/>
</dbReference>
<evidence type="ECO:0000313" key="2">
    <source>
        <dbReference type="EMBL" id="AWY08518.1"/>
    </source>
</evidence>
<feature type="region of interest" description="Disordered" evidence="1">
    <location>
        <begin position="46"/>
        <end position="86"/>
    </location>
</feature>
<keyword evidence="3" id="KW-1185">Reference proteome</keyword>
<accession>A0A2Z4QE47</accession>
<organism evidence="2 3">
    <name type="scientific">Erwinia phage vB_EamM_Alexandra</name>
    <dbReference type="NCBI Taxonomy" id="2201424"/>
    <lineage>
        <taxon>Viruses</taxon>
        <taxon>Duplodnaviria</taxon>
        <taxon>Heunggongvirae</taxon>
        <taxon>Uroviricota</taxon>
        <taxon>Caudoviricetes</taxon>
        <taxon>Alexandravirus</taxon>
        <taxon>Alexandravirus alexandra</taxon>
    </lineage>
</organism>
<evidence type="ECO:0000256" key="1">
    <source>
        <dbReference type="SAM" id="MobiDB-lite"/>
    </source>
</evidence>